<dbReference type="EMBL" id="CP144697">
    <property type="protein sequence ID" value="WVZ15009.1"/>
    <property type="molecule type" value="Genomic_DNA"/>
</dbReference>
<dbReference type="AlphaFoldDB" id="A0AAQ3S0Q7"/>
<comment type="subcellular location">
    <subcellularLocation>
        <location evidence="1 6">Secreted</location>
    </subcellularLocation>
</comment>
<dbReference type="PANTHER" id="PTHR31232">
    <property type="match status" value="1"/>
</dbReference>
<feature type="signal peptide" evidence="6">
    <location>
        <begin position="1"/>
        <end position="27"/>
    </location>
</feature>
<keyword evidence="5 6" id="KW-0732">Signal</keyword>
<protein>
    <recommendedName>
        <fullName evidence="6">S-protein homolog</fullName>
    </recommendedName>
</protein>
<sequence>MVIISKIALLHFLLLTTLFSLQPKGSEDEVLPLEVEDNIFNPSRVYIKIVNSMVLKNLTLHCQDKHHDLGIHILNYHDAFKFSFKPSPIIKVTLYFCRFVWEQTLHYFDIYKETRDDCTECVWNIFETGPCLMQPRSNKCYAWNK</sequence>
<proteinExistence type="inferred from homology"/>
<evidence type="ECO:0000313" key="7">
    <source>
        <dbReference type="EMBL" id="WVZ15009.1"/>
    </source>
</evidence>
<evidence type="ECO:0000256" key="2">
    <source>
        <dbReference type="ARBA" id="ARBA00005581"/>
    </source>
</evidence>
<evidence type="ECO:0000256" key="4">
    <source>
        <dbReference type="ARBA" id="ARBA00022525"/>
    </source>
</evidence>
<comment type="similarity">
    <text evidence="2 6">Belongs to the plant self-incompatibility (S1) protein family.</text>
</comment>
<dbReference type="GO" id="GO:0060320">
    <property type="term" value="P:rejection of self pollen"/>
    <property type="evidence" value="ECO:0007669"/>
    <property type="project" value="UniProtKB-KW"/>
</dbReference>
<evidence type="ECO:0000313" key="8">
    <source>
        <dbReference type="Proteomes" id="UP001374535"/>
    </source>
</evidence>
<feature type="chain" id="PRO_5042673678" description="S-protein homolog" evidence="6">
    <location>
        <begin position="28"/>
        <end position="145"/>
    </location>
</feature>
<evidence type="ECO:0000256" key="6">
    <source>
        <dbReference type="RuleBase" id="RU367044"/>
    </source>
</evidence>
<dbReference type="GO" id="GO:0005576">
    <property type="term" value="C:extracellular region"/>
    <property type="evidence" value="ECO:0007669"/>
    <property type="project" value="UniProtKB-SubCell"/>
</dbReference>
<dbReference type="Pfam" id="PF05938">
    <property type="entry name" value="Self-incomp_S1"/>
    <property type="match status" value="1"/>
</dbReference>
<keyword evidence="3 6" id="KW-0713">Self-incompatibility</keyword>
<dbReference type="PANTHER" id="PTHR31232:SF43">
    <property type="entry name" value="S-PROTEIN HOMOLOG 29-RELATED"/>
    <property type="match status" value="1"/>
</dbReference>
<reference evidence="7 8" key="1">
    <citation type="journal article" date="2023" name="Life. Sci Alliance">
        <title>Evolutionary insights into 3D genome organization and epigenetic landscape of Vigna mungo.</title>
        <authorList>
            <person name="Junaid A."/>
            <person name="Singh B."/>
            <person name="Bhatia S."/>
        </authorList>
    </citation>
    <scope>NUCLEOTIDE SEQUENCE [LARGE SCALE GENOMIC DNA]</scope>
    <source>
        <strain evidence="7">Urdbean</strain>
    </source>
</reference>
<evidence type="ECO:0000256" key="5">
    <source>
        <dbReference type="ARBA" id="ARBA00022729"/>
    </source>
</evidence>
<evidence type="ECO:0000256" key="3">
    <source>
        <dbReference type="ARBA" id="ARBA00022471"/>
    </source>
</evidence>
<accession>A0AAQ3S0Q7</accession>
<keyword evidence="4 6" id="KW-0964">Secreted</keyword>
<organism evidence="7 8">
    <name type="scientific">Vigna mungo</name>
    <name type="common">Black gram</name>
    <name type="synonym">Phaseolus mungo</name>
    <dbReference type="NCBI Taxonomy" id="3915"/>
    <lineage>
        <taxon>Eukaryota</taxon>
        <taxon>Viridiplantae</taxon>
        <taxon>Streptophyta</taxon>
        <taxon>Embryophyta</taxon>
        <taxon>Tracheophyta</taxon>
        <taxon>Spermatophyta</taxon>
        <taxon>Magnoliopsida</taxon>
        <taxon>eudicotyledons</taxon>
        <taxon>Gunneridae</taxon>
        <taxon>Pentapetalae</taxon>
        <taxon>rosids</taxon>
        <taxon>fabids</taxon>
        <taxon>Fabales</taxon>
        <taxon>Fabaceae</taxon>
        <taxon>Papilionoideae</taxon>
        <taxon>50 kb inversion clade</taxon>
        <taxon>NPAAA clade</taxon>
        <taxon>indigoferoid/millettioid clade</taxon>
        <taxon>Phaseoleae</taxon>
        <taxon>Vigna</taxon>
    </lineage>
</organism>
<dbReference type="InterPro" id="IPR010264">
    <property type="entry name" value="Self-incomp_S1"/>
</dbReference>
<gene>
    <name evidence="7" type="ORF">V8G54_012575</name>
</gene>
<evidence type="ECO:0000256" key="1">
    <source>
        <dbReference type="ARBA" id="ARBA00004613"/>
    </source>
</evidence>
<keyword evidence="8" id="KW-1185">Reference proteome</keyword>
<dbReference type="Proteomes" id="UP001374535">
    <property type="component" value="Chromosome 4"/>
</dbReference>
<name>A0AAQ3S0Q7_VIGMU</name>